<evidence type="ECO:0000256" key="1">
    <source>
        <dbReference type="ARBA" id="ARBA00011245"/>
    </source>
</evidence>
<feature type="chain" id="PRO_5011650411" description="Outer membrane lipoprotein-sorting protein" evidence="5">
    <location>
        <begin position="33"/>
        <end position="266"/>
    </location>
</feature>
<sequence length="266" mass="28710">MIQRCLRMPTVRGLVQATGIVLSLGLAGGAAAAEQDVDPEADRVLRAMSSYLGGLAAFSVQADVDDEIIDLAGQKLQLSSSASLLVERPNHFHAHRQGPLADMEVVFDGQTLTLHGKRLQIYAQLEAPGTIDQAVTELRAATGFDAPAGDLFYADPYPGLMTDVTAGAYLGIAYVDGTEAHHLAFRSAKVDWQIWVRTGDQPLPLKYVITSKWVTGAPQYAVRFRDWDTAPTIAADRFTFVAPAGVRQLETLSVDDLGALMIEEAQ</sequence>
<proteinExistence type="predicted"/>
<dbReference type="Gene3D" id="2.50.20.10">
    <property type="entry name" value="Lipoprotein localisation LolA/LolB/LppX"/>
    <property type="match status" value="1"/>
</dbReference>
<gene>
    <name evidence="6" type="ORF">SAMN05421783_12110</name>
</gene>
<dbReference type="InterPro" id="IPR019207">
    <property type="entry name" value="DUF2092"/>
</dbReference>
<evidence type="ECO:0000256" key="3">
    <source>
        <dbReference type="ARBA" id="ARBA00022729"/>
    </source>
</evidence>
<evidence type="ECO:0000313" key="7">
    <source>
        <dbReference type="Proteomes" id="UP000198816"/>
    </source>
</evidence>
<name>A0A1H3ARV5_THIRO</name>
<dbReference type="AlphaFoldDB" id="A0A1H3ARV5"/>
<feature type="signal peptide" evidence="5">
    <location>
        <begin position="1"/>
        <end position="32"/>
    </location>
</feature>
<keyword evidence="3 5" id="KW-0732">Signal</keyword>
<comment type="subunit">
    <text evidence="1">Monomer.</text>
</comment>
<dbReference type="Proteomes" id="UP000198816">
    <property type="component" value="Unassembled WGS sequence"/>
</dbReference>
<evidence type="ECO:0000313" key="6">
    <source>
        <dbReference type="EMBL" id="SDX32432.1"/>
    </source>
</evidence>
<dbReference type="STRING" id="1058.SAMN05421783_12110"/>
<reference evidence="7" key="1">
    <citation type="submission" date="2016-10" db="EMBL/GenBank/DDBJ databases">
        <authorList>
            <person name="Varghese N."/>
            <person name="Submissions S."/>
        </authorList>
    </citation>
    <scope>NUCLEOTIDE SEQUENCE [LARGE SCALE GENOMIC DNA]</scope>
    <source>
        <strain evidence="7">DSM 217</strain>
    </source>
</reference>
<keyword evidence="4" id="KW-0653">Protein transport</keyword>
<keyword evidence="7" id="KW-1185">Reference proteome</keyword>
<accession>A0A1H3ARV5</accession>
<dbReference type="PIRSF" id="PIRSF012443">
    <property type="entry name" value="UCP012443"/>
    <property type="match status" value="1"/>
</dbReference>
<dbReference type="EMBL" id="FNNZ01000021">
    <property type="protein sequence ID" value="SDX32432.1"/>
    <property type="molecule type" value="Genomic_DNA"/>
</dbReference>
<evidence type="ECO:0008006" key="8">
    <source>
        <dbReference type="Google" id="ProtNLM"/>
    </source>
</evidence>
<dbReference type="InterPro" id="IPR029046">
    <property type="entry name" value="LolA/LolB/LppX"/>
</dbReference>
<evidence type="ECO:0000256" key="2">
    <source>
        <dbReference type="ARBA" id="ARBA00022448"/>
    </source>
</evidence>
<protein>
    <recommendedName>
        <fullName evidence="8">Outer membrane lipoprotein-sorting protein</fullName>
    </recommendedName>
</protein>
<organism evidence="6 7">
    <name type="scientific">Thiocapsa roseopersicina</name>
    <dbReference type="NCBI Taxonomy" id="1058"/>
    <lineage>
        <taxon>Bacteria</taxon>
        <taxon>Pseudomonadati</taxon>
        <taxon>Pseudomonadota</taxon>
        <taxon>Gammaproteobacteria</taxon>
        <taxon>Chromatiales</taxon>
        <taxon>Chromatiaceae</taxon>
        <taxon>Thiocapsa</taxon>
    </lineage>
</organism>
<dbReference type="Pfam" id="PF09865">
    <property type="entry name" value="DUF2092"/>
    <property type="match status" value="1"/>
</dbReference>
<dbReference type="GO" id="GO:0015031">
    <property type="term" value="P:protein transport"/>
    <property type="evidence" value="ECO:0007669"/>
    <property type="project" value="UniProtKB-KW"/>
</dbReference>
<dbReference type="SUPFAM" id="SSF89392">
    <property type="entry name" value="Prokaryotic lipoproteins and lipoprotein localization factors"/>
    <property type="match status" value="1"/>
</dbReference>
<evidence type="ECO:0000256" key="4">
    <source>
        <dbReference type="ARBA" id="ARBA00022927"/>
    </source>
</evidence>
<evidence type="ECO:0000256" key="5">
    <source>
        <dbReference type="SAM" id="SignalP"/>
    </source>
</evidence>
<keyword evidence="2" id="KW-0813">Transport</keyword>